<dbReference type="EMBL" id="VAVY01000001">
    <property type="protein sequence ID" value="TMM67041.1"/>
    <property type="molecule type" value="Genomic_DNA"/>
</dbReference>
<organism evidence="2 3">
    <name type="scientific">Pseudomonas protegens</name>
    <dbReference type="NCBI Taxonomy" id="380021"/>
    <lineage>
        <taxon>Bacteria</taxon>
        <taxon>Pseudomonadati</taxon>
        <taxon>Pseudomonadota</taxon>
        <taxon>Gammaproteobacteria</taxon>
        <taxon>Pseudomonadales</taxon>
        <taxon>Pseudomonadaceae</taxon>
        <taxon>Pseudomonas</taxon>
    </lineage>
</organism>
<evidence type="ECO:0000313" key="2">
    <source>
        <dbReference type="EMBL" id="TMM67041.1"/>
    </source>
</evidence>
<gene>
    <name evidence="2" type="ORF">FEF10_06205</name>
</gene>
<evidence type="ECO:0000259" key="1">
    <source>
        <dbReference type="Pfam" id="PF07484"/>
    </source>
</evidence>
<dbReference type="InterPro" id="IPR037053">
    <property type="entry name" value="Phage_tail_collar_dom_sf"/>
</dbReference>
<dbReference type="Pfam" id="PF07484">
    <property type="entry name" value="Collar"/>
    <property type="match status" value="1"/>
</dbReference>
<proteinExistence type="predicted"/>
<evidence type="ECO:0000313" key="3">
    <source>
        <dbReference type="Proteomes" id="UP000310095"/>
    </source>
</evidence>
<dbReference type="SUPFAM" id="SSF88874">
    <property type="entry name" value="Receptor-binding domain of short tail fibre protein gp12"/>
    <property type="match status" value="1"/>
</dbReference>
<feature type="domain" description="Phage tail collar" evidence="1">
    <location>
        <begin position="6"/>
        <end position="61"/>
    </location>
</feature>
<reference evidence="2 3" key="1">
    <citation type="submission" date="2019-05" db="EMBL/GenBank/DDBJ databases">
        <title>Identification and Biocontrol Activity Analysis of Biocontrol Strain PF-1 Based on Genome-wide Data.</title>
        <authorList>
            <person name="Qi J."/>
        </authorList>
    </citation>
    <scope>NUCLEOTIDE SEQUENCE [LARGE SCALE GENOMIC DNA]</scope>
    <source>
        <strain evidence="2 3">PF-1</strain>
    </source>
</reference>
<keyword evidence="3" id="KW-1185">Reference proteome</keyword>
<dbReference type="RefSeq" id="WP_011061796.1">
    <property type="nucleotide sequence ID" value="NZ_CP022097.2"/>
</dbReference>
<dbReference type="InterPro" id="IPR011083">
    <property type="entry name" value="Phage_tail_collar_dom"/>
</dbReference>
<dbReference type="Gene3D" id="3.90.1340.10">
    <property type="entry name" value="Phage tail collar domain"/>
    <property type="match status" value="1"/>
</dbReference>
<accession>A0ABY2VPD0</accession>
<sequence>MEPFLGEIRLFPWAWAPQGWLLCQGQILDVVNYTALASLLGDRYGGDGRTTFGLPDLRGRAALGENPVASTSPVLGVHELGSMDGAEWVALTLNNLPAHNHVANVAVTAGTGGPAGNIPAISSTSKGAVSKPTYVAYADKDRVTINPTTVVTTLGYPLPNMQPSIVGNFCIAVTGTYPPRA</sequence>
<dbReference type="Proteomes" id="UP000310095">
    <property type="component" value="Unassembled WGS sequence"/>
</dbReference>
<name>A0ABY2VPD0_9PSED</name>
<protein>
    <recommendedName>
        <fullName evidence="1">Phage tail collar domain-containing protein</fullName>
    </recommendedName>
</protein>
<comment type="caution">
    <text evidence="2">The sequence shown here is derived from an EMBL/GenBank/DDBJ whole genome shotgun (WGS) entry which is preliminary data.</text>
</comment>